<evidence type="ECO:0000256" key="5">
    <source>
        <dbReference type="ARBA" id="ARBA00023002"/>
    </source>
</evidence>
<dbReference type="InterPro" id="IPR013154">
    <property type="entry name" value="ADH-like_N"/>
</dbReference>
<dbReference type="GO" id="GO:0046872">
    <property type="term" value="F:metal ion binding"/>
    <property type="evidence" value="ECO:0007669"/>
    <property type="project" value="UniProtKB-KW"/>
</dbReference>
<comment type="caution">
    <text evidence="7">The sequence shown here is derived from an EMBL/GenBank/DDBJ whole genome shotgun (WGS) entry which is preliminary data.</text>
</comment>
<proteinExistence type="inferred from homology"/>
<evidence type="ECO:0000256" key="3">
    <source>
        <dbReference type="ARBA" id="ARBA00022723"/>
    </source>
</evidence>
<sequence>MAVEPWVYCGRCIYCVEGKYNLCLSKKGMGTNEWQGSFAEYAVAPEKAVYRLPSNVSYEEGFWLSLLLCVYMWSKRQR</sequence>
<evidence type="ECO:0000256" key="4">
    <source>
        <dbReference type="ARBA" id="ARBA00022833"/>
    </source>
</evidence>
<comment type="similarity">
    <text evidence="2">Belongs to the zinc-containing alcohol dehydrogenase family.</text>
</comment>
<gene>
    <name evidence="7" type="ORF">DRJ04_07415</name>
</gene>
<dbReference type="InterPro" id="IPR011032">
    <property type="entry name" value="GroES-like_sf"/>
</dbReference>
<evidence type="ECO:0000313" key="7">
    <source>
        <dbReference type="EMBL" id="RLE11776.1"/>
    </source>
</evidence>
<dbReference type="AlphaFoldDB" id="A0A662DCN4"/>
<keyword evidence="3" id="KW-0479">Metal-binding</keyword>
<evidence type="ECO:0000313" key="8">
    <source>
        <dbReference type="Proteomes" id="UP000280417"/>
    </source>
</evidence>
<evidence type="ECO:0000256" key="2">
    <source>
        <dbReference type="ARBA" id="ARBA00008072"/>
    </source>
</evidence>
<organism evidence="7 8">
    <name type="scientific">Aerophobetes bacterium</name>
    <dbReference type="NCBI Taxonomy" id="2030807"/>
    <lineage>
        <taxon>Bacteria</taxon>
        <taxon>Candidatus Aerophobota</taxon>
    </lineage>
</organism>
<dbReference type="Gene3D" id="3.90.180.10">
    <property type="entry name" value="Medium-chain alcohol dehydrogenases, catalytic domain"/>
    <property type="match status" value="1"/>
</dbReference>
<evidence type="ECO:0000256" key="1">
    <source>
        <dbReference type="ARBA" id="ARBA00001947"/>
    </source>
</evidence>
<reference evidence="7 8" key="1">
    <citation type="submission" date="2018-06" db="EMBL/GenBank/DDBJ databases">
        <title>Extensive metabolic versatility and redundancy in microbially diverse, dynamic hydrothermal sediments.</title>
        <authorList>
            <person name="Dombrowski N."/>
            <person name="Teske A."/>
            <person name="Baker B.J."/>
        </authorList>
    </citation>
    <scope>NUCLEOTIDE SEQUENCE [LARGE SCALE GENOMIC DNA]</scope>
    <source>
        <strain evidence="7">B3_G15</strain>
    </source>
</reference>
<dbReference type="GO" id="GO:0016491">
    <property type="term" value="F:oxidoreductase activity"/>
    <property type="evidence" value="ECO:0007669"/>
    <property type="project" value="UniProtKB-KW"/>
</dbReference>
<name>A0A662DCN4_UNCAE</name>
<evidence type="ECO:0000259" key="6">
    <source>
        <dbReference type="Pfam" id="PF08240"/>
    </source>
</evidence>
<dbReference type="EMBL" id="QMQA01000220">
    <property type="protein sequence ID" value="RLE11776.1"/>
    <property type="molecule type" value="Genomic_DNA"/>
</dbReference>
<dbReference type="Pfam" id="PF08240">
    <property type="entry name" value="ADH_N"/>
    <property type="match status" value="1"/>
</dbReference>
<keyword evidence="4" id="KW-0862">Zinc</keyword>
<dbReference type="SUPFAM" id="SSF50129">
    <property type="entry name" value="GroES-like"/>
    <property type="match status" value="1"/>
</dbReference>
<accession>A0A662DCN4</accession>
<keyword evidence="5" id="KW-0560">Oxidoreductase</keyword>
<protein>
    <recommendedName>
        <fullName evidence="6">Alcohol dehydrogenase-like N-terminal domain-containing protein</fullName>
    </recommendedName>
</protein>
<comment type="cofactor">
    <cofactor evidence="1">
        <name>Zn(2+)</name>
        <dbReference type="ChEBI" id="CHEBI:29105"/>
    </cofactor>
</comment>
<dbReference type="Proteomes" id="UP000280417">
    <property type="component" value="Unassembled WGS sequence"/>
</dbReference>
<dbReference type="PANTHER" id="PTHR43161:SF9">
    <property type="entry name" value="SORBITOL DEHYDROGENASE"/>
    <property type="match status" value="1"/>
</dbReference>
<feature type="domain" description="Alcohol dehydrogenase-like N-terminal" evidence="6">
    <location>
        <begin position="3"/>
        <end position="53"/>
    </location>
</feature>
<dbReference type="PANTHER" id="PTHR43161">
    <property type="entry name" value="SORBITOL DEHYDROGENASE"/>
    <property type="match status" value="1"/>
</dbReference>